<name>A0ACA8R657_METAZ</name>
<reference evidence="1" key="1">
    <citation type="submission" date="2019-06" db="EMBL/GenBank/DDBJ databases">
        <title>Complete genome sequence of Methanobrevibacter arboriphilus strain SA.</title>
        <authorList>
            <person name="Asakawa S."/>
        </authorList>
    </citation>
    <scope>NUCLEOTIDE SEQUENCE</scope>
    <source>
        <strain evidence="1">SA</strain>
    </source>
</reference>
<keyword evidence="2" id="KW-1185">Reference proteome</keyword>
<gene>
    <name evidence="1" type="ORF">MarbSA_19060</name>
</gene>
<evidence type="ECO:0000313" key="2">
    <source>
        <dbReference type="Proteomes" id="UP000825015"/>
    </source>
</evidence>
<dbReference type="EMBL" id="AP019779">
    <property type="protein sequence ID" value="BBL62866.1"/>
    <property type="molecule type" value="Genomic_DNA"/>
</dbReference>
<evidence type="ECO:0000313" key="1">
    <source>
        <dbReference type="EMBL" id="BBL62866.1"/>
    </source>
</evidence>
<sequence>MTTEATTTIKMPKETLIKIKSLAVKKGTSQKNIINELLNEALSRRFDKSTEKIKARVINSEMPGYDPDNKVNIDDLIGIAKVDNAEDIDVNETIDRIHYKKELY</sequence>
<organism evidence="1 2">
    <name type="scientific">Methanobrevibacter arboriphilus</name>
    <dbReference type="NCBI Taxonomy" id="39441"/>
    <lineage>
        <taxon>Archaea</taxon>
        <taxon>Methanobacteriati</taxon>
        <taxon>Methanobacteriota</taxon>
        <taxon>Methanomada group</taxon>
        <taxon>Methanobacteria</taxon>
        <taxon>Methanobacteriales</taxon>
        <taxon>Methanobacteriaceae</taxon>
        <taxon>Methanobrevibacter</taxon>
    </lineage>
</organism>
<proteinExistence type="predicted"/>
<accession>A0ACA8R657</accession>
<dbReference type="Proteomes" id="UP000825015">
    <property type="component" value="Chromosome"/>
</dbReference>
<protein>
    <submittedName>
        <fullName evidence="1">Uncharacterized protein</fullName>
    </submittedName>
</protein>